<dbReference type="PANTHER" id="PTHR31973:SF189">
    <property type="entry name" value="TRANSPOSASE, MUDR, PLANT, MULE TRANSPOSASE DOMAIN PROTEIN-RELATED"/>
    <property type="match status" value="1"/>
</dbReference>
<sequence>MSSSSCSTPICLNFHHGGVFEANPLNYDFGMVSKLENVDIVSMVYKDLVEFLEKESHAMHNALYFVVPGFDIKTGLKPLKCDVGMRNFRQYAFRNNGEIDIYMAQSEFDFEDGTIEANNHSGSDQDEDNYNVYDVYSSDEDDTAFTRSLVRWIFNGLEREKNVDRELGPDDEFNPEDEDKLGDHCPTHDPKTKWKFMKPVLGERFEGLEQLKRCLTFYALANGLKLFYEINDGKRLCVRCNKDKDGKPRCSYRMWASWMQKDRSFQVKSLVEDHCCSRTYEFGTLITCNWIARNYAKKIMVKPTIKVKEMQDGILKKYKCKVTTGQCRRGKINALKQYETCLEDHYGKLWSYAQEIITSNPGSTCLMGVNSMPDGKNYFSSFYVCFKGFKDGRDGNNQVYPIAWAVVTVENKENWKWFMECLLKDLGVDYGEGLTIISDQHKGLIEAAKEVMPMAEHRQCARHSKHI</sequence>
<evidence type="ECO:0000313" key="9">
    <source>
        <dbReference type="Proteomes" id="UP001151760"/>
    </source>
</evidence>
<evidence type="ECO:0000256" key="4">
    <source>
        <dbReference type="SAM" id="MobiDB-lite"/>
    </source>
</evidence>
<protein>
    <recommendedName>
        <fullName evidence="10">MULE transposase domain-containing protein</fullName>
    </recommendedName>
</protein>
<dbReference type="Pfam" id="PF10551">
    <property type="entry name" value="MULE"/>
    <property type="match status" value="1"/>
</dbReference>
<dbReference type="InterPro" id="IPR058594">
    <property type="entry name" value="PB1-like_dom_pln"/>
</dbReference>
<evidence type="ECO:0000259" key="6">
    <source>
        <dbReference type="Pfam" id="PF10551"/>
    </source>
</evidence>
<keyword evidence="2" id="KW-0238">DNA-binding</keyword>
<dbReference type="Pfam" id="PF03108">
    <property type="entry name" value="DBD_Tnp_Mut"/>
    <property type="match status" value="1"/>
</dbReference>
<feature type="domain" description="Transposase MuDR plant" evidence="5">
    <location>
        <begin position="200"/>
        <end position="267"/>
    </location>
</feature>
<evidence type="ECO:0000256" key="2">
    <source>
        <dbReference type="ARBA" id="ARBA00023125"/>
    </source>
</evidence>
<dbReference type="Pfam" id="PF26130">
    <property type="entry name" value="PB1-like"/>
    <property type="match status" value="1"/>
</dbReference>
<accession>A0ABQ5DRL3</accession>
<reference evidence="8" key="1">
    <citation type="journal article" date="2022" name="Int. J. Mol. Sci.">
        <title>Draft Genome of Tanacetum Coccineum: Genomic Comparison of Closely Related Tanacetum-Family Plants.</title>
        <authorList>
            <person name="Yamashiro T."/>
            <person name="Shiraishi A."/>
            <person name="Nakayama K."/>
            <person name="Satake H."/>
        </authorList>
    </citation>
    <scope>NUCLEOTIDE SEQUENCE</scope>
</reference>
<reference evidence="8" key="2">
    <citation type="submission" date="2022-01" db="EMBL/GenBank/DDBJ databases">
        <authorList>
            <person name="Yamashiro T."/>
            <person name="Shiraishi A."/>
            <person name="Satake H."/>
            <person name="Nakayama K."/>
        </authorList>
    </citation>
    <scope>NUCLEOTIDE SEQUENCE</scope>
</reference>
<evidence type="ECO:0000259" key="5">
    <source>
        <dbReference type="Pfam" id="PF03108"/>
    </source>
</evidence>
<organism evidence="8 9">
    <name type="scientific">Tanacetum coccineum</name>
    <dbReference type="NCBI Taxonomy" id="301880"/>
    <lineage>
        <taxon>Eukaryota</taxon>
        <taxon>Viridiplantae</taxon>
        <taxon>Streptophyta</taxon>
        <taxon>Embryophyta</taxon>
        <taxon>Tracheophyta</taxon>
        <taxon>Spermatophyta</taxon>
        <taxon>Magnoliopsida</taxon>
        <taxon>eudicotyledons</taxon>
        <taxon>Gunneridae</taxon>
        <taxon>Pentapetalae</taxon>
        <taxon>asterids</taxon>
        <taxon>campanulids</taxon>
        <taxon>Asterales</taxon>
        <taxon>Asteraceae</taxon>
        <taxon>Asteroideae</taxon>
        <taxon>Anthemideae</taxon>
        <taxon>Anthemidinae</taxon>
        <taxon>Tanacetum</taxon>
    </lineage>
</organism>
<evidence type="ECO:0000259" key="7">
    <source>
        <dbReference type="Pfam" id="PF26130"/>
    </source>
</evidence>
<keyword evidence="3" id="KW-0233">DNA recombination</keyword>
<dbReference type="EMBL" id="BQNB010015593">
    <property type="protein sequence ID" value="GJT41826.1"/>
    <property type="molecule type" value="Genomic_DNA"/>
</dbReference>
<dbReference type="PROSITE" id="PS01007">
    <property type="entry name" value="TRANSPOSASE_MUTATOR"/>
    <property type="match status" value="1"/>
</dbReference>
<feature type="region of interest" description="Disordered" evidence="4">
    <location>
        <begin position="165"/>
        <end position="184"/>
    </location>
</feature>
<dbReference type="Proteomes" id="UP001151760">
    <property type="component" value="Unassembled WGS sequence"/>
</dbReference>
<evidence type="ECO:0000313" key="8">
    <source>
        <dbReference type="EMBL" id="GJT41826.1"/>
    </source>
</evidence>
<evidence type="ECO:0000256" key="1">
    <source>
        <dbReference type="ARBA" id="ARBA00022578"/>
    </source>
</evidence>
<dbReference type="InterPro" id="IPR004332">
    <property type="entry name" value="Transposase_MuDR"/>
</dbReference>
<comment type="caution">
    <text evidence="8">The sequence shown here is derived from an EMBL/GenBank/DDBJ whole genome shotgun (WGS) entry which is preliminary data.</text>
</comment>
<dbReference type="InterPro" id="IPR018289">
    <property type="entry name" value="MULE_transposase_dom"/>
</dbReference>
<dbReference type="InterPro" id="IPR001207">
    <property type="entry name" value="Transposase_mutator"/>
</dbReference>
<evidence type="ECO:0000256" key="3">
    <source>
        <dbReference type="ARBA" id="ARBA00023172"/>
    </source>
</evidence>
<gene>
    <name evidence="8" type="ORF">Tco_0941691</name>
</gene>
<keyword evidence="1" id="KW-0815">Transposition</keyword>
<feature type="domain" description="PB1-like" evidence="7">
    <location>
        <begin position="9"/>
        <end position="103"/>
    </location>
</feature>
<name>A0ABQ5DRL3_9ASTR</name>
<keyword evidence="9" id="KW-1185">Reference proteome</keyword>
<feature type="compositionally biased region" description="Acidic residues" evidence="4">
    <location>
        <begin position="169"/>
        <end position="180"/>
    </location>
</feature>
<dbReference type="PANTHER" id="PTHR31973">
    <property type="entry name" value="POLYPROTEIN, PUTATIVE-RELATED"/>
    <property type="match status" value="1"/>
</dbReference>
<proteinExistence type="predicted"/>
<feature type="domain" description="MULE transposase" evidence="6">
    <location>
        <begin position="393"/>
        <end position="463"/>
    </location>
</feature>
<evidence type="ECO:0008006" key="10">
    <source>
        <dbReference type="Google" id="ProtNLM"/>
    </source>
</evidence>